<dbReference type="Gene3D" id="2.130.10.10">
    <property type="entry name" value="YVTN repeat-like/Quinoprotein amine dehydrogenase"/>
    <property type="match status" value="2"/>
</dbReference>
<name>A0A8H8A0E2_9FUNG</name>
<feature type="region of interest" description="Disordered" evidence="4">
    <location>
        <begin position="1"/>
        <end position="103"/>
    </location>
</feature>
<evidence type="ECO:0000256" key="1">
    <source>
        <dbReference type="ARBA" id="ARBA00022574"/>
    </source>
</evidence>
<dbReference type="InterPro" id="IPR001680">
    <property type="entry name" value="WD40_rpt"/>
</dbReference>
<keyword evidence="6" id="KW-1185">Reference proteome</keyword>
<dbReference type="AlphaFoldDB" id="A0A8H8A0E2"/>
<dbReference type="Proteomes" id="UP000673691">
    <property type="component" value="Unassembled WGS sequence"/>
</dbReference>
<dbReference type="InterPro" id="IPR019775">
    <property type="entry name" value="WD40_repeat_CS"/>
</dbReference>
<sequence length="319" mass="33865">MAPKRKRGAAQTTGGTKKGKQQGGKDRLEREQEEHEVPRPGDAESDSGSPAAGRGADSAAESPRSAGQNGSADREHPPARSRAAAAKPRAASEGDCGVSGGQPASEAFRVIAGSYERLLYGLDARWTPETGCGGGGGGGAQKLKLAPVFIYPSHVGCIKTVAVGGKFLASGSSDEVIRLYDLRRRKELGVLMQHKGEDGTISIWRTSDWECLKTMKGHLGRVNDLAIHPTGKIALSVGSDKTLRLWNLMNGRKVMATNLNQEGEYVRFSPSGTRYAVCSNKTVDIYSAADAKVSLSITAPNRVCSIAVHQAEDGKEYLM</sequence>
<feature type="repeat" description="WD" evidence="3">
    <location>
        <begin position="215"/>
        <end position="256"/>
    </location>
</feature>
<dbReference type="PANTHER" id="PTHR44675:SF1">
    <property type="entry name" value="P21-ACTIVATED PROTEIN KINASE-INTERACTING PROTEIN 1"/>
    <property type="match status" value="1"/>
</dbReference>
<dbReference type="PROSITE" id="PS00678">
    <property type="entry name" value="WD_REPEATS_1"/>
    <property type="match status" value="1"/>
</dbReference>
<keyword evidence="2" id="KW-0677">Repeat</keyword>
<dbReference type="InterPro" id="IPR051959">
    <property type="entry name" value="PAK1-Kinase_Regulator"/>
</dbReference>
<evidence type="ECO:0000256" key="4">
    <source>
        <dbReference type="SAM" id="MobiDB-lite"/>
    </source>
</evidence>
<keyword evidence="1 3" id="KW-0853">WD repeat</keyword>
<dbReference type="EMBL" id="JAEFCI010001755">
    <property type="protein sequence ID" value="KAG5462701.1"/>
    <property type="molecule type" value="Genomic_DNA"/>
</dbReference>
<feature type="compositionally biased region" description="Basic and acidic residues" evidence="4">
    <location>
        <begin position="23"/>
        <end position="42"/>
    </location>
</feature>
<comment type="caution">
    <text evidence="5">The sequence shown here is derived from an EMBL/GenBank/DDBJ whole genome shotgun (WGS) entry which is preliminary data.</text>
</comment>
<evidence type="ECO:0000313" key="5">
    <source>
        <dbReference type="EMBL" id="KAG5462701.1"/>
    </source>
</evidence>
<protein>
    <submittedName>
        <fullName evidence="5">WD40 repeat-like protein</fullName>
    </submittedName>
</protein>
<organism evidence="5 6">
    <name type="scientific">Olpidium bornovanus</name>
    <dbReference type="NCBI Taxonomy" id="278681"/>
    <lineage>
        <taxon>Eukaryota</taxon>
        <taxon>Fungi</taxon>
        <taxon>Fungi incertae sedis</taxon>
        <taxon>Olpidiomycota</taxon>
        <taxon>Olpidiomycotina</taxon>
        <taxon>Olpidiomycetes</taxon>
        <taxon>Olpidiales</taxon>
        <taxon>Olpidiaceae</taxon>
        <taxon>Olpidium</taxon>
    </lineage>
</organism>
<evidence type="ECO:0000256" key="3">
    <source>
        <dbReference type="PROSITE-ProRule" id="PRU00221"/>
    </source>
</evidence>
<proteinExistence type="predicted"/>
<dbReference type="OrthoDB" id="308449at2759"/>
<dbReference type="PROSITE" id="PS50294">
    <property type="entry name" value="WD_REPEATS_REGION"/>
    <property type="match status" value="1"/>
</dbReference>
<dbReference type="SMART" id="SM00320">
    <property type="entry name" value="WD40"/>
    <property type="match status" value="3"/>
</dbReference>
<dbReference type="SUPFAM" id="SSF50978">
    <property type="entry name" value="WD40 repeat-like"/>
    <property type="match status" value="1"/>
</dbReference>
<accession>A0A8H8A0E2</accession>
<evidence type="ECO:0000256" key="2">
    <source>
        <dbReference type="ARBA" id="ARBA00022737"/>
    </source>
</evidence>
<dbReference type="InterPro" id="IPR036322">
    <property type="entry name" value="WD40_repeat_dom_sf"/>
</dbReference>
<evidence type="ECO:0000313" key="6">
    <source>
        <dbReference type="Proteomes" id="UP000673691"/>
    </source>
</evidence>
<dbReference type="PANTHER" id="PTHR44675">
    <property type="entry name" value="PAK1 INTERACTING PROTEIN 1"/>
    <property type="match status" value="1"/>
</dbReference>
<feature type="compositionally biased region" description="Low complexity" evidence="4">
    <location>
        <begin position="80"/>
        <end position="91"/>
    </location>
</feature>
<dbReference type="InterPro" id="IPR015943">
    <property type="entry name" value="WD40/YVTN_repeat-like_dom_sf"/>
</dbReference>
<reference evidence="5 6" key="1">
    <citation type="journal article" name="Sci. Rep.">
        <title>Genome-scale phylogenetic analyses confirm Olpidium as the closest living zoosporic fungus to the non-flagellated, terrestrial fungi.</title>
        <authorList>
            <person name="Chang Y."/>
            <person name="Rochon D."/>
            <person name="Sekimoto S."/>
            <person name="Wang Y."/>
            <person name="Chovatia M."/>
            <person name="Sandor L."/>
            <person name="Salamov A."/>
            <person name="Grigoriev I.V."/>
            <person name="Stajich J.E."/>
            <person name="Spatafora J.W."/>
        </authorList>
    </citation>
    <scope>NUCLEOTIDE SEQUENCE [LARGE SCALE GENOMIC DNA]</scope>
    <source>
        <strain evidence="5">S191</strain>
    </source>
</reference>
<dbReference type="Pfam" id="PF00400">
    <property type="entry name" value="WD40"/>
    <property type="match status" value="2"/>
</dbReference>
<feature type="non-terminal residue" evidence="5">
    <location>
        <position position="319"/>
    </location>
</feature>
<dbReference type="PROSITE" id="PS50082">
    <property type="entry name" value="WD_REPEATS_2"/>
    <property type="match status" value="1"/>
</dbReference>
<gene>
    <name evidence="5" type="ORF">BJ554DRAFT_3978</name>
</gene>